<evidence type="ECO:0000313" key="7">
    <source>
        <dbReference type="Proteomes" id="UP000198406"/>
    </source>
</evidence>
<keyword evidence="4" id="KW-1133">Transmembrane helix</keyword>
<evidence type="ECO:0000259" key="5">
    <source>
        <dbReference type="PROSITE" id="PS51228"/>
    </source>
</evidence>
<feature type="transmembrane region" description="Helical" evidence="4">
    <location>
        <begin position="338"/>
        <end position="358"/>
    </location>
</feature>
<organism evidence="6 7">
    <name type="scientific">Fistulifera solaris</name>
    <name type="common">Oleaginous diatom</name>
    <dbReference type="NCBI Taxonomy" id="1519565"/>
    <lineage>
        <taxon>Eukaryota</taxon>
        <taxon>Sar</taxon>
        <taxon>Stramenopiles</taxon>
        <taxon>Ochrophyta</taxon>
        <taxon>Bacillariophyta</taxon>
        <taxon>Bacillariophyceae</taxon>
        <taxon>Bacillariophycidae</taxon>
        <taxon>Naviculales</taxon>
        <taxon>Naviculaceae</taxon>
        <taxon>Fistulifera</taxon>
    </lineage>
</organism>
<keyword evidence="7" id="KW-1185">Reference proteome</keyword>
<feature type="transmembrane region" description="Helical" evidence="4">
    <location>
        <begin position="228"/>
        <end position="250"/>
    </location>
</feature>
<comment type="similarity">
    <text evidence="1">Belongs to the ACBP family.</text>
</comment>
<feature type="transmembrane region" description="Helical" evidence="4">
    <location>
        <begin position="284"/>
        <end position="306"/>
    </location>
</feature>
<dbReference type="Pfam" id="PF00887">
    <property type="entry name" value="ACBP"/>
    <property type="match status" value="1"/>
</dbReference>
<dbReference type="GO" id="GO:0006631">
    <property type="term" value="P:fatty acid metabolic process"/>
    <property type="evidence" value="ECO:0007669"/>
    <property type="project" value="TreeGrafter"/>
</dbReference>
<dbReference type="PROSITE" id="PS51228">
    <property type="entry name" value="ACB_2"/>
    <property type="match status" value="1"/>
</dbReference>
<evidence type="ECO:0000256" key="4">
    <source>
        <dbReference type="SAM" id="Phobius"/>
    </source>
</evidence>
<dbReference type="SUPFAM" id="SSF47027">
    <property type="entry name" value="Acyl-CoA binding protein"/>
    <property type="match status" value="1"/>
</dbReference>
<protein>
    <recommendedName>
        <fullName evidence="5">ACB domain-containing protein</fullName>
    </recommendedName>
</protein>
<dbReference type="GO" id="GO:0000062">
    <property type="term" value="F:fatty-acyl-CoA binding"/>
    <property type="evidence" value="ECO:0007669"/>
    <property type="project" value="InterPro"/>
</dbReference>
<evidence type="ECO:0000256" key="2">
    <source>
        <dbReference type="ARBA" id="ARBA00023121"/>
    </source>
</evidence>
<gene>
    <name evidence="6" type="ORF">FisN_18Lh300</name>
</gene>
<evidence type="ECO:0000313" key="6">
    <source>
        <dbReference type="EMBL" id="GAX17641.1"/>
    </source>
</evidence>
<dbReference type="OrthoDB" id="346910at2759"/>
<dbReference type="Proteomes" id="UP000198406">
    <property type="component" value="Unassembled WGS sequence"/>
</dbReference>
<name>A0A1Z5JV64_FISSO</name>
<dbReference type="PANTHER" id="PTHR23310:SF62">
    <property type="entry name" value="ACYL-COA BINDING PROTEIN 1, ISOFORM A"/>
    <property type="match status" value="1"/>
</dbReference>
<dbReference type="Gene3D" id="1.20.80.10">
    <property type="match status" value="1"/>
</dbReference>
<comment type="caution">
    <text evidence="6">The sequence shown here is derived from an EMBL/GenBank/DDBJ whole genome shotgun (WGS) entry which is preliminary data.</text>
</comment>
<dbReference type="InterPro" id="IPR000582">
    <property type="entry name" value="Acyl-CoA-binding_protein"/>
</dbReference>
<reference evidence="6 7" key="1">
    <citation type="journal article" date="2015" name="Plant Cell">
        <title>Oil accumulation by the oleaginous diatom Fistulifera solaris as revealed by the genome and transcriptome.</title>
        <authorList>
            <person name="Tanaka T."/>
            <person name="Maeda Y."/>
            <person name="Veluchamy A."/>
            <person name="Tanaka M."/>
            <person name="Abida H."/>
            <person name="Marechal E."/>
            <person name="Bowler C."/>
            <person name="Muto M."/>
            <person name="Sunaga Y."/>
            <person name="Tanaka M."/>
            <person name="Yoshino T."/>
            <person name="Taniguchi T."/>
            <person name="Fukuda Y."/>
            <person name="Nemoto M."/>
            <person name="Matsumoto M."/>
            <person name="Wong P.S."/>
            <person name="Aburatani S."/>
            <person name="Fujibuchi W."/>
        </authorList>
    </citation>
    <scope>NUCLEOTIDE SEQUENCE [LARGE SCALE GENOMIC DNA]</scope>
    <source>
        <strain evidence="6 7">JPCC DA0580</strain>
    </source>
</reference>
<keyword evidence="4" id="KW-0812">Transmembrane</keyword>
<feature type="region of interest" description="Disordered" evidence="3">
    <location>
        <begin position="57"/>
        <end position="80"/>
    </location>
</feature>
<keyword evidence="4" id="KW-0472">Membrane</keyword>
<dbReference type="PRINTS" id="PR00689">
    <property type="entry name" value="ACOABINDINGP"/>
</dbReference>
<proteinExistence type="inferred from homology"/>
<evidence type="ECO:0000256" key="3">
    <source>
        <dbReference type="SAM" id="MobiDB-lite"/>
    </source>
</evidence>
<dbReference type="InParanoid" id="A0A1Z5JV64"/>
<dbReference type="PANTHER" id="PTHR23310">
    <property type="entry name" value="ACYL-COA-BINDING PROTEIN, ACBP"/>
    <property type="match status" value="1"/>
</dbReference>
<evidence type="ECO:0000256" key="1">
    <source>
        <dbReference type="ARBA" id="ARBA00005567"/>
    </source>
</evidence>
<dbReference type="EMBL" id="BDSP01000118">
    <property type="protein sequence ID" value="GAX17641.1"/>
    <property type="molecule type" value="Genomic_DNA"/>
</dbReference>
<dbReference type="InterPro" id="IPR035984">
    <property type="entry name" value="Acyl-CoA-binding_sf"/>
</dbReference>
<keyword evidence="2" id="KW-0446">Lipid-binding</keyword>
<dbReference type="AlphaFoldDB" id="A0A1Z5JV64"/>
<feature type="domain" description="ACB" evidence="5">
    <location>
        <begin position="17"/>
        <end position="105"/>
    </location>
</feature>
<dbReference type="InterPro" id="IPR014352">
    <property type="entry name" value="FERM/acyl-CoA-bd_prot_sf"/>
</dbReference>
<sequence>MVDESTSTEHNTNEWINAFRQKSQYMKNWKPGSSPSNRDRLELYALHKQAVQGDAPHSLAGLENSTPASDQAKYQAWRSKSGMSPQEAMRLYCQEADRQLRVYGNTAALATAVQDAATTAQTSGTSNNNNIPPIRGLAAIPLLCAAAAETRTAYLHRLGAPQVRPWWRRQEVLTAPPGSLWAWPEQFLLMAATLNETISLQSSIIAFLPQQVVQSLLWPWHNSFLVLWMGYILVSMAFTAAWQCLTTLLLGSRSTGYTLPNLWNDVVLFLSQTAFSLTESHQPLSARLVGLLVLPLPSIISVLHYMCGPSGHVMATAVYCVVLAATWWYWVLVLPCLSLGWMVTAFFVGECFALIELAGV</sequence>
<accession>A0A1Z5JV64</accession>